<evidence type="ECO:0000313" key="2">
    <source>
        <dbReference type="EMBL" id="PSR74993.1"/>
    </source>
</evidence>
<sequence>MPDELILVIHSHFPLSTLIAARGTCRLWRSLIPGTHIPIARRRLLELYIRAIHSPAFKATRPLILPYLQHFDRHRYLSRLPPNLPEEFRCWILEWPAKAVLGSIWPGLTLPSRDSRPPNALLEDGGVSLLHRTQPIMNGLVLDSPVPGHMQTTMSAAGARQGNSKTPYGLLLDTAMVEGWQRSRILVFAGDWGEVDLSGRVYQIDGLDVQVDKPLTETWVGYLQRELEHQELRMLEQNS</sequence>
<dbReference type="SUPFAM" id="SSF81383">
    <property type="entry name" value="F-box domain"/>
    <property type="match status" value="1"/>
</dbReference>
<dbReference type="AlphaFoldDB" id="A0A2R6NQZ2"/>
<dbReference type="Pfam" id="PF00646">
    <property type="entry name" value="F-box"/>
    <property type="match status" value="1"/>
</dbReference>
<comment type="caution">
    <text evidence="2">The sequence shown here is derived from an EMBL/GenBank/DDBJ whole genome shotgun (WGS) entry which is preliminary data.</text>
</comment>
<dbReference type="Gene3D" id="1.20.1280.50">
    <property type="match status" value="1"/>
</dbReference>
<gene>
    <name evidence="2" type="ORF">PHLCEN_2v9407</name>
</gene>
<dbReference type="InterPro" id="IPR001810">
    <property type="entry name" value="F-box_dom"/>
</dbReference>
<dbReference type="OrthoDB" id="2788844at2759"/>
<accession>A0A2R6NQZ2</accession>
<dbReference type="EMBL" id="MLYV02000940">
    <property type="protein sequence ID" value="PSR74993.1"/>
    <property type="molecule type" value="Genomic_DNA"/>
</dbReference>
<dbReference type="CDD" id="cd09917">
    <property type="entry name" value="F-box_SF"/>
    <property type="match status" value="1"/>
</dbReference>
<name>A0A2R6NQZ2_9APHY</name>
<dbReference type="Proteomes" id="UP000186601">
    <property type="component" value="Unassembled WGS sequence"/>
</dbReference>
<proteinExistence type="predicted"/>
<reference evidence="2 3" key="1">
    <citation type="submission" date="2018-02" db="EMBL/GenBank/DDBJ databases">
        <title>Genome sequence of the basidiomycete white-rot fungus Phlebia centrifuga.</title>
        <authorList>
            <person name="Granchi Z."/>
            <person name="Peng M."/>
            <person name="de Vries R.P."/>
            <person name="Hilden K."/>
            <person name="Makela M.R."/>
            <person name="Grigoriev I."/>
            <person name="Riley R."/>
        </authorList>
    </citation>
    <scope>NUCLEOTIDE SEQUENCE [LARGE SCALE GENOMIC DNA]</scope>
    <source>
        <strain evidence="2 3">FBCC195</strain>
    </source>
</reference>
<dbReference type="InterPro" id="IPR036047">
    <property type="entry name" value="F-box-like_dom_sf"/>
</dbReference>
<protein>
    <recommendedName>
        <fullName evidence="1">F-box domain-containing protein</fullName>
    </recommendedName>
</protein>
<feature type="domain" description="F-box" evidence="1">
    <location>
        <begin position="1"/>
        <end position="32"/>
    </location>
</feature>
<organism evidence="2 3">
    <name type="scientific">Hermanssonia centrifuga</name>
    <dbReference type="NCBI Taxonomy" id="98765"/>
    <lineage>
        <taxon>Eukaryota</taxon>
        <taxon>Fungi</taxon>
        <taxon>Dikarya</taxon>
        <taxon>Basidiomycota</taxon>
        <taxon>Agaricomycotina</taxon>
        <taxon>Agaricomycetes</taxon>
        <taxon>Polyporales</taxon>
        <taxon>Meruliaceae</taxon>
        <taxon>Hermanssonia</taxon>
    </lineage>
</organism>
<evidence type="ECO:0000313" key="3">
    <source>
        <dbReference type="Proteomes" id="UP000186601"/>
    </source>
</evidence>
<keyword evidence="3" id="KW-1185">Reference proteome</keyword>
<evidence type="ECO:0000259" key="1">
    <source>
        <dbReference type="Pfam" id="PF00646"/>
    </source>
</evidence>